<organism evidence="2 3">
    <name type="scientific">Modicisalibacter luteus</name>
    <dbReference type="NCBI Taxonomy" id="453962"/>
    <lineage>
        <taxon>Bacteria</taxon>
        <taxon>Pseudomonadati</taxon>
        <taxon>Pseudomonadota</taxon>
        <taxon>Gammaproteobacteria</taxon>
        <taxon>Oceanospirillales</taxon>
        <taxon>Halomonadaceae</taxon>
        <taxon>Modicisalibacter</taxon>
    </lineage>
</organism>
<evidence type="ECO:0000313" key="3">
    <source>
        <dbReference type="Proteomes" id="UP001595640"/>
    </source>
</evidence>
<comment type="caution">
    <text evidence="2">The sequence shown here is derived from an EMBL/GenBank/DDBJ whole genome shotgun (WGS) entry which is preliminary data.</text>
</comment>
<evidence type="ECO:0000313" key="2">
    <source>
        <dbReference type="EMBL" id="MFC3292899.1"/>
    </source>
</evidence>
<sequence>MSHRKPTQMEVLLKRAQPGKNSGVRTHIRRGERVAVLVEKRFGIREPYQWRAKHLQWVLKAGVAHLSAASRYDYWRTCRVLAAALGHWPDWEPHLRGSWTRPGPPGPNPGAPGGRPVKITQSRYQYELDA</sequence>
<gene>
    <name evidence="2" type="ORF">ACFOEI_12575</name>
</gene>
<proteinExistence type="predicted"/>
<name>A0ABV7M4V6_9GAMM</name>
<feature type="region of interest" description="Disordered" evidence="1">
    <location>
        <begin position="95"/>
        <end position="118"/>
    </location>
</feature>
<protein>
    <recommendedName>
        <fullName evidence="4">Transposase</fullName>
    </recommendedName>
</protein>
<keyword evidence="3" id="KW-1185">Reference proteome</keyword>
<evidence type="ECO:0000256" key="1">
    <source>
        <dbReference type="SAM" id="MobiDB-lite"/>
    </source>
</evidence>
<accession>A0ABV7M4V6</accession>
<evidence type="ECO:0008006" key="4">
    <source>
        <dbReference type="Google" id="ProtNLM"/>
    </source>
</evidence>
<dbReference type="RefSeq" id="WP_019020817.1">
    <property type="nucleotide sequence ID" value="NZ_BMXD01000023.1"/>
</dbReference>
<dbReference type="Proteomes" id="UP001595640">
    <property type="component" value="Unassembled WGS sequence"/>
</dbReference>
<dbReference type="EMBL" id="JBHRUH010000020">
    <property type="protein sequence ID" value="MFC3292899.1"/>
    <property type="molecule type" value="Genomic_DNA"/>
</dbReference>
<reference evidence="3" key="1">
    <citation type="journal article" date="2019" name="Int. J. Syst. Evol. Microbiol.">
        <title>The Global Catalogue of Microorganisms (GCM) 10K type strain sequencing project: providing services to taxonomists for standard genome sequencing and annotation.</title>
        <authorList>
            <consortium name="The Broad Institute Genomics Platform"/>
            <consortium name="The Broad Institute Genome Sequencing Center for Infectious Disease"/>
            <person name="Wu L."/>
            <person name="Ma J."/>
        </authorList>
    </citation>
    <scope>NUCLEOTIDE SEQUENCE [LARGE SCALE GENOMIC DNA]</scope>
    <source>
        <strain evidence="3">KCTC 12847</strain>
    </source>
</reference>